<reference evidence="4 5" key="1">
    <citation type="submission" date="2024-03" db="EMBL/GenBank/DDBJ databases">
        <title>A high-quality draft genome sequence of Diaporthe vaccinii, a causative agent of upright dieback and viscid rot disease in cranberry plants.</title>
        <authorList>
            <person name="Sarrasin M."/>
            <person name="Lang B.F."/>
            <person name="Burger G."/>
        </authorList>
    </citation>
    <scope>NUCLEOTIDE SEQUENCE [LARGE SCALE GENOMIC DNA]</scope>
    <source>
        <strain evidence="4 5">IS7</strain>
    </source>
</reference>
<feature type="region of interest" description="Disordered" evidence="3">
    <location>
        <begin position="1"/>
        <end position="24"/>
    </location>
</feature>
<evidence type="ECO:0000256" key="1">
    <source>
        <dbReference type="ARBA" id="ARBA00023254"/>
    </source>
</evidence>
<accession>A0ABR4FG52</accession>
<evidence type="ECO:0000313" key="5">
    <source>
        <dbReference type="Proteomes" id="UP001600888"/>
    </source>
</evidence>
<feature type="region of interest" description="Disordered" evidence="3">
    <location>
        <begin position="55"/>
        <end position="74"/>
    </location>
</feature>
<feature type="compositionally biased region" description="Basic and acidic residues" evidence="3">
    <location>
        <begin position="61"/>
        <end position="73"/>
    </location>
</feature>
<keyword evidence="5" id="KW-1185">Reference proteome</keyword>
<protein>
    <recommendedName>
        <fullName evidence="2">Protein ZIP4 homolog</fullName>
    </recommendedName>
</protein>
<organism evidence="4 5">
    <name type="scientific">Diaporthe vaccinii</name>
    <dbReference type="NCBI Taxonomy" id="105482"/>
    <lineage>
        <taxon>Eukaryota</taxon>
        <taxon>Fungi</taxon>
        <taxon>Dikarya</taxon>
        <taxon>Ascomycota</taxon>
        <taxon>Pezizomycotina</taxon>
        <taxon>Sordariomycetes</taxon>
        <taxon>Sordariomycetidae</taxon>
        <taxon>Diaporthales</taxon>
        <taxon>Diaporthaceae</taxon>
        <taxon>Diaporthe</taxon>
        <taxon>Diaporthe eres species complex</taxon>
    </lineage>
</organism>
<feature type="compositionally biased region" description="Low complexity" evidence="3">
    <location>
        <begin position="1"/>
        <end position="16"/>
    </location>
</feature>
<dbReference type="Gene3D" id="1.25.40.10">
    <property type="entry name" value="Tetratricopeptide repeat domain"/>
    <property type="match status" value="1"/>
</dbReference>
<name>A0ABR4FG52_9PEZI</name>
<gene>
    <name evidence="4" type="ORF">FJTKL_05512</name>
</gene>
<keyword evidence="1" id="KW-0469">Meiosis</keyword>
<evidence type="ECO:0000256" key="3">
    <source>
        <dbReference type="SAM" id="MobiDB-lite"/>
    </source>
</evidence>
<dbReference type="InterPro" id="IPR013940">
    <property type="entry name" value="Spo22/ZIP4/TEX11"/>
</dbReference>
<comment type="caution">
    <text evidence="4">The sequence shown here is derived from an EMBL/GenBank/DDBJ whole genome shotgun (WGS) entry which is preliminary data.</text>
</comment>
<sequence>MPKAAEAANGGDSAAGKSRSKESILSFTSDLRRRLPTDKDDSAASQALLSEVQKQTQSLDRLSEKPHHGFVHDEDLDAEGTKLWNVCTRLSREDPPKSAAGLKLVLWSRVLAFHILHSCQWSTKSTTPVASHLMGLALRVANLCINDDDVQNTRHILQKAADYHSRLQDMSRTMQSEDTDQTMEMEAEWTALRIALAWRDNQLDVAEHLFAQADDLLSKVKPASSNNIIDIYFQIGRGMLSKGDSPMAEKWLQRAWDAINGQRLQDLPRDAVELRMAIVQSLVTVLLDLQTNESNEKANNIVKYIESEVGDQPIVLLLNLEILNRSPAEVFDSEAYGNILRRMIRSFHPSESNFKLLAHHTRKVHAKSPGLGCAILDEFLTSLIKIGQSGWIDKAVVTRIFMTTSQRDFGGSIDEAEKALSKVEEPVSADAGFSAHTLIWKKIEANYGQGQYGMAEKWCRLALSPVFSNSGPLNSSKIQRKLLLCAMARNDVDSAKSTFYTMSREAQQDPMTQYLMYKTTVRRGDRDSAAGHLEAVAKASPAHMHLLYACVADSQQVKDRLIAIDALKKLADVYDFQHPGPVHLPALLRCTIMLLYGLLESGVETQRQSVVVDLCCVFDAVATAVHKSPENTSGKKLFDVRELEWFCQNSYNLGLKHAGDWSLRSVVQILTACVNIIQAFPNDIGAEVAADLSLKSIFCNFLISSALVALARSQDNLERQLQDYLKMRKHIMAADSEIQERMESQSLDEVASRDLLNKLALLLAFDFEAALALKCWQDLGEIVLKASTCQSLESFKTMADCILRAHVPTEQLFSVLRKIINQISALQDCDPSKLAKYTRCLFQVVAPSNDNLAGILLDEACRMASDAYGVSSVCDVQQKRRKTQRQDTDCPCFQTPAAWPSEELEWMASAAYNHSIDLWGQEERKGCMWWAQKAMSIAHFCDDQGHLEEMLQGKYAKLKLDVNSD</sequence>
<dbReference type="InterPro" id="IPR011990">
    <property type="entry name" value="TPR-like_helical_dom_sf"/>
</dbReference>
<dbReference type="EMBL" id="JBAWTH010000001">
    <property type="protein sequence ID" value="KAL2293683.1"/>
    <property type="molecule type" value="Genomic_DNA"/>
</dbReference>
<dbReference type="Proteomes" id="UP001600888">
    <property type="component" value="Unassembled WGS sequence"/>
</dbReference>
<dbReference type="InterPro" id="IPR039057">
    <property type="entry name" value="Spo22/ZIP4"/>
</dbReference>
<evidence type="ECO:0000256" key="2">
    <source>
        <dbReference type="ARBA" id="ARBA00031845"/>
    </source>
</evidence>
<evidence type="ECO:0000313" key="4">
    <source>
        <dbReference type="EMBL" id="KAL2293683.1"/>
    </source>
</evidence>
<dbReference type="PANTHER" id="PTHR40375:SF2">
    <property type="entry name" value="SPORULATION-SPECIFIC PROTEIN 22"/>
    <property type="match status" value="1"/>
</dbReference>
<proteinExistence type="predicted"/>
<dbReference type="PANTHER" id="PTHR40375">
    <property type="entry name" value="SPORULATION-SPECIFIC PROTEIN 22"/>
    <property type="match status" value="1"/>
</dbReference>
<dbReference type="Pfam" id="PF08631">
    <property type="entry name" value="SPO22"/>
    <property type="match status" value="1"/>
</dbReference>